<name>A0A8H7D3T5_9AGAR</name>
<keyword evidence="2" id="KW-1185">Reference proteome</keyword>
<evidence type="ECO:0000313" key="2">
    <source>
        <dbReference type="Proteomes" id="UP000620124"/>
    </source>
</evidence>
<dbReference type="OrthoDB" id="3022813at2759"/>
<protein>
    <recommendedName>
        <fullName evidence="3">F-box domain-containing protein</fullName>
    </recommendedName>
</protein>
<comment type="caution">
    <text evidence="1">The sequence shown here is derived from an EMBL/GenBank/DDBJ whole genome shotgun (WGS) entry which is preliminary data.</text>
</comment>
<sequence>MAHHKLSGAFHATCPQELIDLILGKTDSATLKSCALVARSFRPTSQKLIFSDLTILPSGCDSIPALQRLADVFSASPHLALHVRTLHLVQPGFYKPCVWMESESDIVPAILSMFTKLESLDIRVYNWDSLHSNCEQAIYALITRSSLSSIELKEARLKTNATLLSLLQCLPSSLESASFLKVFANQYSSYHDGPKSASTELHQLRLASLHLDSFSPMLFRWANRTVDLKCLRYLHTMVREDTMDDVQQLLDGAVYVETCHLSFGSVYSQPENPNLEKMQGLRTLEISVRLDWGEIEEFEGQGRHNPVNDAMRTLDTAPHTVEHLVLNLNIWNPDELSYFIGSTSFGSTSFDNLGEDHPALQDVIVRIVSGYDYLAALQRGIRYLETVFYQFHKRGMLTAVAVRPPSWEDN</sequence>
<dbReference type="AlphaFoldDB" id="A0A8H7D3T5"/>
<organism evidence="1 2">
    <name type="scientific">Mycena venus</name>
    <dbReference type="NCBI Taxonomy" id="2733690"/>
    <lineage>
        <taxon>Eukaryota</taxon>
        <taxon>Fungi</taxon>
        <taxon>Dikarya</taxon>
        <taxon>Basidiomycota</taxon>
        <taxon>Agaricomycotina</taxon>
        <taxon>Agaricomycetes</taxon>
        <taxon>Agaricomycetidae</taxon>
        <taxon>Agaricales</taxon>
        <taxon>Marasmiineae</taxon>
        <taxon>Mycenaceae</taxon>
        <taxon>Mycena</taxon>
    </lineage>
</organism>
<evidence type="ECO:0008006" key="3">
    <source>
        <dbReference type="Google" id="ProtNLM"/>
    </source>
</evidence>
<evidence type="ECO:0000313" key="1">
    <source>
        <dbReference type="EMBL" id="KAF7357733.1"/>
    </source>
</evidence>
<dbReference type="Proteomes" id="UP000620124">
    <property type="component" value="Unassembled WGS sequence"/>
</dbReference>
<accession>A0A8H7D3T5</accession>
<proteinExistence type="predicted"/>
<dbReference type="EMBL" id="JACAZI010000006">
    <property type="protein sequence ID" value="KAF7357733.1"/>
    <property type="molecule type" value="Genomic_DNA"/>
</dbReference>
<reference evidence="1" key="1">
    <citation type="submission" date="2020-05" db="EMBL/GenBank/DDBJ databases">
        <title>Mycena genomes resolve the evolution of fungal bioluminescence.</title>
        <authorList>
            <person name="Tsai I.J."/>
        </authorList>
    </citation>
    <scope>NUCLEOTIDE SEQUENCE</scope>
    <source>
        <strain evidence="1">CCC161011</strain>
    </source>
</reference>
<gene>
    <name evidence="1" type="ORF">MVEN_00819200</name>
</gene>